<evidence type="ECO:0000313" key="4">
    <source>
        <dbReference type="Proteomes" id="UP000807025"/>
    </source>
</evidence>
<dbReference type="EMBL" id="MU154532">
    <property type="protein sequence ID" value="KAF9499380.1"/>
    <property type="molecule type" value="Genomic_DNA"/>
</dbReference>
<evidence type="ECO:0000259" key="2">
    <source>
        <dbReference type="Pfam" id="PF12231"/>
    </source>
</evidence>
<feature type="compositionally biased region" description="Polar residues" evidence="1">
    <location>
        <begin position="1037"/>
        <end position="1060"/>
    </location>
</feature>
<dbReference type="Proteomes" id="UP000807025">
    <property type="component" value="Unassembled WGS sequence"/>
</dbReference>
<dbReference type="AlphaFoldDB" id="A0A9P6A715"/>
<reference evidence="3" key="1">
    <citation type="submission" date="2020-11" db="EMBL/GenBank/DDBJ databases">
        <authorList>
            <consortium name="DOE Joint Genome Institute"/>
            <person name="Ahrendt S."/>
            <person name="Riley R."/>
            <person name="Andreopoulos W."/>
            <person name="Labutti K."/>
            <person name="Pangilinan J."/>
            <person name="Ruiz-Duenas F.J."/>
            <person name="Barrasa J.M."/>
            <person name="Sanchez-Garcia M."/>
            <person name="Camarero S."/>
            <person name="Miyauchi S."/>
            <person name="Serrano A."/>
            <person name="Linde D."/>
            <person name="Babiker R."/>
            <person name="Drula E."/>
            <person name="Ayuso-Fernandez I."/>
            <person name="Pacheco R."/>
            <person name="Padilla G."/>
            <person name="Ferreira P."/>
            <person name="Barriuso J."/>
            <person name="Kellner H."/>
            <person name="Castanera R."/>
            <person name="Alfaro M."/>
            <person name="Ramirez L."/>
            <person name="Pisabarro A.G."/>
            <person name="Kuo A."/>
            <person name="Tritt A."/>
            <person name="Lipzen A."/>
            <person name="He G."/>
            <person name="Yan M."/>
            <person name="Ng V."/>
            <person name="Cullen D."/>
            <person name="Martin F."/>
            <person name="Rosso M.-N."/>
            <person name="Henrissat B."/>
            <person name="Hibbett D."/>
            <person name="Martinez A.T."/>
            <person name="Grigoriev I.V."/>
        </authorList>
    </citation>
    <scope>NUCLEOTIDE SEQUENCE</scope>
    <source>
        <strain evidence="3">ATCC 90797</strain>
    </source>
</reference>
<feature type="region of interest" description="Disordered" evidence="1">
    <location>
        <begin position="982"/>
        <end position="1184"/>
    </location>
</feature>
<evidence type="ECO:0000256" key="1">
    <source>
        <dbReference type="SAM" id="MobiDB-lite"/>
    </source>
</evidence>
<dbReference type="SUPFAM" id="SSF48371">
    <property type="entry name" value="ARM repeat"/>
    <property type="match status" value="1"/>
</dbReference>
<name>A0A9P6A715_PLEER</name>
<organism evidence="3 4">
    <name type="scientific">Pleurotus eryngii</name>
    <name type="common">Boletus of the steppes</name>
    <dbReference type="NCBI Taxonomy" id="5323"/>
    <lineage>
        <taxon>Eukaryota</taxon>
        <taxon>Fungi</taxon>
        <taxon>Dikarya</taxon>
        <taxon>Basidiomycota</taxon>
        <taxon>Agaricomycotina</taxon>
        <taxon>Agaricomycetes</taxon>
        <taxon>Agaricomycetidae</taxon>
        <taxon>Agaricales</taxon>
        <taxon>Pleurotineae</taxon>
        <taxon>Pleurotaceae</taxon>
        <taxon>Pleurotus</taxon>
    </lineage>
</organism>
<accession>A0A9P6A715</accession>
<dbReference type="InterPro" id="IPR016024">
    <property type="entry name" value="ARM-type_fold"/>
</dbReference>
<dbReference type="Pfam" id="PF12231">
    <property type="entry name" value="Rif1_N"/>
    <property type="match status" value="1"/>
</dbReference>
<sequence length="1238" mass="136511">MHGQSSRGTDPPCDETNFESLTRSSDQVVDQFLYSPIETLLESIAEEISVHDVIEAYNLFSNRIQANIQLMTTHDLALPILQRHSSAIANALHRDIQSLFNPPSSLAEEVTYNASENVLLCHEALRLLSNIFTFPALFRCFNNSTLSPLLSLVISTSGLGPSKAPPLCQPKTILLVVWLLKMQRLPVEVLVSNREAVTSVLRRCIQGDAGKNQVLVNGLQAATNVIQHHPNQFLESLSDIISPLLNNLFSEVPEIRTYSINALGAFAVARLQSDEMTVTLRRITDQVISTVESSRQRLTKLLTDAMSIVGPTQQGFGPIPALCLTAALMILCDAGLLTHPRVLMTLIVPLEKSLAHKSTSVRLLHPHVWNCLVWSFGRLNATNTRGKSKLLSKAFDFVKQELRQGIATAIVSLFLPSVTQDASDTSDVAIAGVFQVLQDMGKHKSLSVKRKQAELLSRLLAVSVDPESVQGNVDSWPNACFLRRSLFDGTLLCAGAENVSTAIRLLAPPDIASIRSLTDQEVESNWHPLRNLWSDAVRNMLAESDFDHFGLLSAWQTLLLAQAEFTQERCHFTTDLPLQADIIQTIVDLVIDSTTSTKPDTYLTFVKQLVGVIKNVYAITYVKQVAESVLCELLRHSFDLTSPEIRQAWSDLCHDLLSLGIDRVLEIIGMMVNEVEMKRSLWNMVVQIWQNADADASWQNIVQALSMPFGAWKLSPSETEGWEAALASAVTNASSKGNQGASVVDSFMQLVGEENIPIILENPSIVLALLSEAAQRVPYPTCCSRLLNESLCHLYTQRTQPMGSSLTLLGLVRKAFLGTPTSAISPLLKDTEQGLRLWLIDEHSLLSDDQYNQYTIPVYCSVLNSLQRLPPTADTIIDFGDFLTAAFIRVPSPALGPKAFRAYWQATFHGRHEFVAVYPDSLKQCLKAFDEAAGGDLGMGLSLETASDMTPTPRSVVSSSQSPFGRAVEMLHDAHRFSQPQFTNTAASPNKPEPKMLLSPGSDQIFMEPTSLSSTSHPYRAPQTVPDLRQLDGTGRSGRQASLHSVTTGNPLKASTSGTWLRTKRHGTPIGDRGKRRKTDEGFFSSPETPRGSPQFTSSRAQSPPCEEEEDYDGWEIGISDPSGLEHAFPPEPTSVTGTEPILGEVGEELLNSSLRSRRRDRSQTEPQEMPSPDPPRRIPLKRNQTTSARLEALQRAHVLIHDDASQVPVEDLEHAAMLVQQIGNALNEQMNRRGEKR</sequence>
<feature type="compositionally biased region" description="Polar residues" evidence="1">
    <location>
        <begin position="1086"/>
        <end position="1102"/>
    </location>
</feature>
<gene>
    <name evidence="3" type="ORF">BDN71DRAFT_1442012</name>
</gene>
<feature type="domain" description="Telomere-associated protein Rif1 N-terminal" evidence="2">
    <location>
        <begin position="53"/>
        <end position="414"/>
    </location>
</feature>
<dbReference type="Gene3D" id="1.25.10.10">
    <property type="entry name" value="Leucine-rich Repeat Variant"/>
    <property type="match status" value="1"/>
</dbReference>
<dbReference type="InterPro" id="IPR011989">
    <property type="entry name" value="ARM-like"/>
</dbReference>
<protein>
    <recommendedName>
        <fullName evidence="2">Telomere-associated protein Rif1 N-terminal domain-containing protein</fullName>
    </recommendedName>
</protein>
<evidence type="ECO:0000313" key="3">
    <source>
        <dbReference type="EMBL" id="KAF9499380.1"/>
    </source>
</evidence>
<proteinExistence type="predicted"/>
<comment type="caution">
    <text evidence="3">The sequence shown here is derived from an EMBL/GenBank/DDBJ whole genome shotgun (WGS) entry which is preliminary data.</text>
</comment>
<feature type="region of interest" description="Disordered" evidence="1">
    <location>
        <begin position="1"/>
        <end position="22"/>
    </location>
</feature>
<dbReference type="OrthoDB" id="3259617at2759"/>
<keyword evidence="4" id="KW-1185">Reference proteome</keyword>
<dbReference type="InterPro" id="IPR022031">
    <property type="entry name" value="Rif1_N"/>
</dbReference>